<evidence type="ECO:0000256" key="4">
    <source>
        <dbReference type="ARBA" id="ARBA00022475"/>
    </source>
</evidence>
<reference evidence="10 11" key="1">
    <citation type="journal article" date="2021" name="Sci. Rep.">
        <title>Genetic and phenotypic analysis of the pathogenic potential of two novel Chlamydia gallinacea strains compared to Chlamydia psittaci.</title>
        <authorList>
            <person name="Heijne M."/>
            <person name="Jelocnik M."/>
            <person name="Umanets A."/>
            <person name="Brouwer M.S.M."/>
            <person name="Dinkla A."/>
            <person name="Harders F."/>
            <person name="van Keulen L.J.M."/>
            <person name="Roest H.J."/>
            <person name="Schaafsma F."/>
            <person name="Velkers F.C."/>
            <person name="van der Goot J.A."/>
            <person name="Pannekoek Y."/>
            <person name="Koets A.P."/>
        </authorList>
    </citation>
    <scope>NUCLEOTIDE SEQUENCE [LARGE SCALE GENOMIC DNA]</scope>
    <source>
        <strain evidence="10 11">NL_F725</strain>
    </source>
</reference>
<evidence type="ECO:0000256" key="5">
    <source>
        <dbReference type="ARBA" id="ARBA00022692"/>
    </source>
</evidence>
<evidence type="ECO:0000256" key="7">
    <source>
        <dbReference type="ARBA" id="ARBA00023136"/>
    </source>
</evidence>
<evidence type="ECO:0000256" key="9">
    <source>
        <dbReference type="SAM" id="Phobius"/>
    </source>
</evidence>
<evidence type="ECO:0000256" key="3">
    <source>
        <dbReference type="ARBA" id="ARBA00022448"/>
    </source>
</evidence>
<comment type="similarity">
    <text evidence="2 8">Belongs to the ABC-3 integral membrane protein family.</text>
</comment>
<dbReference type="CDD" id="cd06550">
    <property type="entry name" value="TM_ABC_iron-siderophores_like"/>
    <property type="match status" value="1"/>
</dbReference>
<dbReference type="PANTHER" id="PTHR30477:SF18">
    <property type="entry name" value="METAL TRANSPORT SYSTEM MEMBRANE PROTEIN CT_417-RELATED"/>
    <property type="match status" value="1"/>
</dbReference>
<evidence type="ECO:0000313" key="10">
    <source>
        <dbReference type="EMBL" id="MBX6679904.1"/>
    </source>
</evidence>
<dbReference type="Pfam" id="PF00950">
    <property type="entry name" value="ABC-3"/>
    <property type="match status" value="1"/>
</dbReference>
<keyword evidence="5 8" id="KW-0812">Transmembrane</keyword>
<keyword evidence="4" id="KW-1003">Cell membrane</keyword>
<name>A0ABS7ITD0_9CHLA</name>
<feature type="transmembrane region" description="Helical" evidence="9">
    <location>
        <begin position="249"/>
        <end position="266"/>
    </location>
</feature>
<feature type="transmembrane region" description="Helical" evidence="9">
    <location>
        <begin position="97"/>
        <end position="116"/>
    </location>
</feature>
<evidence type="ECO:0000256" key="8">
    <source>
        <dbReference type="RuleBase" id="RU003943"/>
    </source>
</evidence>
<evidence type="ECO:0000256" key="6">
    <source>
        <dbReference type="ARBA" id="ARBA00022989"/>
    </source>
</evidence>
<dbReference type="InterPro" id="IPR037294">
    <property type="entry name" value="ABC_BtuC-like"/>
</dbReference>
<keyword evidence="3 8" id="KW-0813">Transport</keyword>
<keyword evidence="6 9" id="KW-1133">Transmembrane helix</keyword>
<evidence type="ECO:0000256" key="2">
    <source>
        <dbReference type="ARBA" id="ARBA00008034"/>
    </source>
</evidence>
<evidence type="ECO:0000313" key="11">
    <source>
        <dbReference type="Proteomes" id="UP000781104"/>
    </source>
</evidence>
<keyword evidence="11" id="KW-1185">Reference proteome</keyword>
<dbReference type="EMBL" id="JAEMHH010000008">
    <property type="protein sequence ID" value="MBX6679904.1"/>
    <property type="molecule type" value="Genomic_DNA"/>
</dbReference>
<proteinExistence type="inferred from homology"/>
<accession>A0ABS7ITD0</accession>
<dbReference type="Proteomes" id="UP000781104">
    <property type="component" value="Unassembled WGS sequence"/>
</dbReference>
<evidence type="ECO:0000256" key="1">
    <source>
        <dbReference type="ARBA" id="ARBA00004429"/>
    </source>
</evidence>
<feature type="transmembrane region" description="Helical" evidence="9">
    <location>
        <begin position="177"/>
        <end position="210"/>
    </location>
</feature>
<comment type="subcellular location">
    <subcellularLocation>
        <location evidence="1">Cell inner membrane</location>
        <topology evidence="1">Multi-pass membrane protein</topology>
    </subcellularLocation>
    <subcellularLocation>
        <location evidence="8">Cell membrane</location>
        <topology evidence="8">Multi-pass membrane protein</topology>
    </subcellularLocation>
</comment>
<dbReference type="Gene3D" id="1.10.3470.10">
    <property type="entry name" value="ABC transporter involved in vitamin B12 uptake, BtuC"/>
    <property type="match status" value="1"/>
</dbReference>
<feature type="transmembrane region" description="Helical" evidence="9">
    <location>
        <begin position="34"/>
        <end position="54"/>
    </location>
</feature>
<dbReference type="SUPFAM" id="SSF81345">
    <property type="entry name" value="ABC transporter involved in vitamin B12 uptake, BtuC"/>
    <property type="match status" value="1"/>
</dbReference>
<comment type="caution">
    <text evidence="10">The sequence shown here is derived from an EMBL/GenBank/DDBJ whole genome shotgun (WGS) entry which is preliminary data.</text>
</comment>
<feature type="transmembrane region" description="Helical" evidence="9">
    <location>
        <begin position="222"/>
        <end position="243"/>
    </location>
</feature>
<dbReference type="PANTHER" id="PTHR30477">
    <property type="entry name" value="ABC-TRANSPORTER METAL-BINDING PROTEIN"/>
    <property type="match status" value="1"/>
</dbReference>
<protein>
    <submittedName>
        <fullName evidence="10">Metal ABC transporter permease</fullName>
    </submittedName>
</protein>
<dbReference type="RefSeq" id="WP_021828969.1">
    <property type="nucleotide sequence ID" value="NZ_CAMPFW010000004.1"/>
</dbReference>
<organism evidence="10 11">
    <name type="scientific">Chlamydia gallinacea</name>
    <dbReference type="NCBI Taxonomy" id="1457153"/>
    <lineage>
        <taxon>Bacteria</taxon>
        <taxon>Pseudomonadati</taxon>
        <taxon>Chlamydiota</taxon>
        <taxon>Chlamydiia</taxon>
        <taxon>Chlamydiales</taxon>
        <taxon>Chlamydiaceae</taxon>
        <taxon>Chlamydia/Chlamydophila group</taxon>
        <taxon>Chlamydia</taxon>
    </lineage>
</organism>
<dbReference type="GeneID" id="81478626"/>
<feature type="transmembrane region" description="Helical" evidence="9">
    <location>
        <begin position="66"/>
        <end position="85"/>
    </location>
</feature>
<gene>
    <name evidence="10" type="ORF">JG731_00805</name>
</gene>
<feature type="transmembrane region" description="Helical" evidence="9">
    <location>
        <begin position="136"/>
        <end position="157"/>
    </location>
</feature>
<keyword evidence="7 9" id="KW-0472">Membrane</keyword>
<dbReference type="InterPro" id="IPR001626">
    <property type="entry name" value="ABC_TroCD"/>
</dbReference>
<sequence length="292" mass="32104">MIFLPALLFPALLAALEASIVGGVVGTYIVVKRIVSISGSISHSILGGIGFTLWIQYKYNLSFSPLYGAILGAILLAVCIGKIHLKYREREDALISMIWSLGMAIGIIFITQLPSYNAELVNFLFGNILWVTTRDLYSLGILAILVLTLAAICHTRFLALCFDEKYMTLSRYSVQTWYLLLLILTAITIVMLVYVMGVILMLSMLVLPISIACKFSYKMTQIMLISTILNIICSYSGIILAYILDFPVGATITLVMGLAYTVSLLAKRLCTRCTPSPESPESRTKVSSGNNL</sequence>